<dbReference type="Proteomes" id="UP000033140">
    <property type="component" value="Unassembled WGS sequence"/>
</dbReference>
<feature type="compositionally biased region" description="Polar residues" evidence="1">
    <location>
        <begin position="60"/>
        <end position="70"/>
    </location>
</feature>
<feature type="region of interest" description="Disordered" evidence="1">
    <location>
        <begin position="50"/>
        <end position="71"/>
    </location>
</feature>
<reference evidence="3 4" key="2">
    <citation type="journal article" date="2014" name="J. Gen. Appl. Microbiol.">
        <title>The early diverging ascomycetous budding yeast Saitoella complicata has three histone deacetylases belonging to the Clr6, Hos2, and Rpd3 lineages.</title>
        <authorList>
            <person name="Nishida H."/>
            <person name="Matsumoto T."/>
            <person name="Kondo S."/>
            <person name="Hamamoto M."/>
            <person name="Yoshikawa H."/>
        </authorList>
    </citation>
    <scope>NUCLEOTIDE SEQUENCE [LARGE SCALE GENOMIC DNA]</scope>
    <source>
        <strain evidence="3 4">NRRL Y-17804</strain>
    </source>
</reference>
<evidence type="ECO:0000313" key="4">
    <source>
        <dbReference type="Proteomes" id="UP000033140"/>
    </source>
</evidence>
<feature type="transmembrane region" description="Helical" evidence="2">
    <location>
        <begin position="236"/>
        <end position="253"/>
    </location>
</feature>
<feature type="transmembrane region" description="Helical" evidence="2">
    <location>
        <begin position="164"/>
        <end position="184"/>
    </location>
</feature>
<comment type="caution">
    <text evidence="3">The sequence shown here is derived from an EMBL/GenBank/DDBJ whole genome shotgun (WGS) entry which is preliminary data.</text>
</comment>
<evidence type="ECO:0000256" key="2">
    <source>
        <dbReference type="SAM" id="Phobius"/>
    </source>
</evidence>
<accession>A0A0E9NG72</accession>
<evidence type="ECO:0000256" key="1">
    <source>
        <dbReference type="SAM" id="MobiDB-lite"/>
    </source>
</evidence>
<reference evidence="3 4" key="3">
    <citation type="journal article" date="2015" name="Genome Announc.">
        <title>Draft Genome Sequence of the Archiascomycetous Yeast Saitoella complicata.</title>
        <authorList>
            <person name="Yamauchi K."/>
            <person name="Kondo S."/>
            <person name="Hamamoto M."/>
            <person name="Takahashi Y."/>
            <person name="Ogura Y."/>
            <person name="Hayashi T."/>
            <person name="Nishida H."/>
        </authorList>
    </citation>
    <scope>NUCLEOTIDE SEQUENCE [LARGE SCALE GENOMIC DNA]</scope>
    <source>
        <strain evidence="3 4">NRRL Y-17804</strain>
    </source>
</reference>
<name>A0A0E9NG72_SAICN</name>
<protein>
    <submittedName>
        <fullName evidence="3">Uncharacterized protein</fullName>
    </submittedName>
</protein>
<keyword evidence="2" id="KW-1133">Transmembrane helix</keyword>
<proteinExistence type="predicted"/>
<organism evidence="3 4">
    <name type="scientific">Saitoella complicata (strain BCRC 22490 / CBS 7301 / JCM 7358 / NBRC 10748 / NRRL Y-17804)</name>
    <dbReference type="NCBI Taxonomy" id="698492"/>
    <lineage>
        <taxon>Eukaryota</taxon>
        <taxon>Fungi</taxon>
        <taxon>Dikarya</taxon>
        <taxon>Ascomycota</taxon>
        <taxon>Taphrinomycotina</taxon>
        <taxon>Taphrinomycotina incertae sedis</taxon>
        <taxon>Saitoella</taxon>
    </lineage>
</organism>
<gene>
    <name evidence="3" type="ORF">G7K_3015-t1</name>
</gene>
<evidence type="ECO:0000313" key="3">
    <source>
        <dbReference type="EMBL" id="GAO48849.1"/>
    </source>
</evidence>
<reference evidence="3 4" key="1">
    <citation type="journal article" date="2011" name="J. Gen. Appl. Microbiol.">
        <title>Draft genome sequencing of the enigmatic yeast Saitoella complicata.</title>
        <authorList>
            <person name="Nishida H."/>
            <person name="Hamamoto M."/>
            <person name="Sugiyama J."/>
        </authorList>
    </citation>
    <scope>NUCLEOTIDE SEQUENCE [LARGE SCALE GENOMIC DNA]</scope>
    <source>
        <strain evidence="3 4">NRRL Y-17804</strain>
    </source>
</reference>
<keyword evidence="2" id="KW-0812">Transmembrane</keyword>
<dbReference type="AlphaFoldDB" id="A0A0E9NG72"/>
<sequence length="256" mass="30226">MDFSFVLASFIDLLSTSRNLSQLLRKRPEYSLLDVKYSYAPVDPQIMQPRPAEAPKTGIVQKSPSNTTPMPESAPYRYVAAFLAVTIQQTRLAQSKCLSSVVVGLTKPDQDETWWKLLKICPRIPFRRRRQCFFQFPRWLQLHRRPDLIYLPVLDCLPVKVRTLASSNAAAAAIFFFLFSRYLLLRSLLCSLSFVVDIAPVTRFFSRICFFHSFLYSLRSVFCSYFLRASFDRVMSFRYGLVMWWCWWCWWWRSRL</sequence>
<dbReference type="EMBL" id="BACD03000018">
    <property type="protein sequence ID" value="GAO48849.1"/>
    <property type="molecule type" value="Genomic_DNA"/>
</dbReference>
<keyword evidence="4" id="KW-1185">Reference proteome</keyword>
<keyword evidence="2" id="KW-0472">Membrane</keyword>